<dbReference type="Gene3D" id="3.40.50.410">
    <property type="entry name" value="von Willebrand factor, type A domain"/>
    <property type="match status" value="1"/>
</dbReference>
<dbReference type="Pfam" id="PF00092">
    <property type="entry name" value="VWA"/>
    <property type="match status" value="1"/>
</dbReference>
<dbReference type="PANTHER" id="PTHR24020">
    <property type="entry name" value="COLLAGEN ALPHA"/>
    <property type="match status" value="1"/>
</dbReference>
<proteinExistence type="predicted"/>
<reference evidence="2" key="1">
    <citation type="journal article" date="2020" name="Nat. Ecol. Evol.">
        <title>Deeply conserved synteny resolves early events in vertebrate evolution.</title>
        <authorList>
            <person name="Simakov O."/>
            <person name="Marletaz F."/>
            <person name="Yue J.X."/>
            <person name="O'Connell B."/>
            <person name="Jenkins J."/>
            <person name="Brandt A."/>
            <person name="Calef R."/>
            <person name="Tung C.H."/>
            <person name="Huang T.K."/>
            <person name="Schmutz J."/>
            <person name="Satoh N."/>
            <person name="Yu J.K."/>
            <person name="Putnam N.H."/>
            <person name="Green R.E."/>
            <person name="Rokhsar D.S."/>
        </authorList>
    </citation>
    <scope>NUCLEOTIDE SEQUENCE [LARGE SCALE GENOMIC DNA]</scope>
    <source>
        <strain evidence="2">S238N-H82</strain>
    </source>
</reference>
<evidence type="ECO:0000313" key="3">
    <source>
        <dbReference type="RefSeq" id="XP_035660545.1"/>
    </source>
</evidence>
<accession>A0A9J7HLJ4</accession>
<dbReference type="InterPro" id="IPR050525">
    <property type="entry name" value="ECM_Assembly_Org"/>
</dbReference>
<feature type="domain" description="VWFA" evidence="1">
    <location>
        <begin position="137"/>
        <end position="266"/>
    </location>
</feature>
<dbReference type="RefSeq" id="XP_035660545.1">
    <property type="nucleotide sequence ID" value="XM_035804652.1"/>
</dbReference>
<dbReference type="PRINTS" id="PR00453">
    <property type="entry name" value="VWFADOMAIN"/>
</dbReference>
<keyword evidence="2" id="KW-1185">Reference proteome</keyword>
<dbReference type="KEGG" id="bfo:118405254"/>
<dbReference type="PANTHER" id="PTHR24020:SF87">
    <property type="entry name" value="COLLAGEN ALPHA-1(VI) CHAIN-LIKE"/>
    <property type="match status" value="1"/>
</dbReference>
<name>A0A9J7HLJ4_BRAFL</name>
<dbReference type="SMART" id="SM00327">
    <property type="entry name" value="VWA"/>
    <property type="match status" value="1"/>
</dbReference>
<gene>
    <name evidence="3" type="primary">LOC118405254</name>
</gene>
<dbReference type="GeneID" id="118405254"/>
<sequence>MFSTFKHFIINHVATARFFVFFRFDIEVSNSFSVIRESNMELSIGIVFEGDEVSTVSVVEASMLQKPFVKCLSRLLKCCIQSSSDIIVFSRPESVSTGDAEDIGNMWGKWALIFCVMATLSDAEQITHVNNKTCPVDVMFLLDGSWSMGPEIYQKEKEYVVNVVKCLSIKNFTVGVINYTSIATMILPLWNHGNIVDFQDLVRDIDFTGGLKRTGGAIEYMIAVTKFRAGARKVAVVVTDGSLQDSFYFAVSYLKGTLIFLFRIEIFPSSLCNSCLSFWVSPLSLSRVCAEHQYF</sequence>
<dbReference type="InterPro" id="IPR002035">
    <property type="entry name" value="VWF_A"/>
</dbReference>
<dbReference type="SUPFAM" id="SSF53300">
    <property type="entry name" value="vWA-like"/>
    <property type="match status" value="1"/>
</dbReference>
<organism evidence="2 3">
    <name type="scientific">Branchiostoma floridae</name>
    <name type="common">Florida lancelet</name>
    <name type="synonym">Amphioxus</name>
    <dbReference type="NCBI Taxonomy" id="7739"/>
    <lineage>
        <taxon>Eukaryota</taxon>
        <taxon>Metazoa</taxon>
        <taxon>Chordata</taxon>
        <taxon>Cephalochordata</taxon>
        <taxon>Leptocardii</taxon>
        <taxon>Amphioxiformes</taxon>
        <taxon>Branchiostomatidae</taxon>
        <taxon>Branchiostoma</taxon>
    </lineage>
</organism>
<evidence type="ECO:0000259" key="1">
    <source>
        <dbReference type="PROSITE" id="PS50234"/>
    </source>
</evidence>
<dbReference type="OrthoDB" id="10256829at2759"/>
<dbReference type="PROSITE" id="PS50234">
    <property type="entry name" value="VWFA"/>
    <property type="match status" value="1"/>
</dbReference>
<evidence type="ECO:0000313" key="2">
    <source>
        <dbReference type="Proteomes" id="UP000001554"/>
    </source>
</evidence>
<dbReference type="Proteomes" id="UP000001554">
    <property type="component" value="Chromosome 18"/>
</dbReference>
<dbReference type="InterPro" id="IPR036465">
    <property type="entry name" value="vWFA_dom_sf"/>
</dbReference>
<dbReference type="AlphaFoldDB" id="A0A9J7HLJ4"/>
<reference evidence="3" key="2">
    <citation type="submission" date="2025-08" db="UniProtKB">
        <authorList>
            <consortium name="RefSeq"/>
        </authorList>
    </citation>
    <scope>IDENTIFICATION</scope>
    <source>
        <strain evidence="3">S238N-H82</strain>
        <tissue evidence="3">Testes</tissue>
    </source>
</reference>
<protein>
    <submittedName>
        <fullName evidence="3">Collagen alpha-3(VI) chain-like</fullName>
    </submittedName>
</protein>